<gene>
    <name evidence="1" type="ORF">KQX54_012743</name>
</gene>
<evidence type="ECO:0000313" key="2">
    <source>
        <dbReference type="Proteomes" id="UP000826195"/>
    </source>
</evidence>
<organism evidence="1 2">
    <name type="scientific">Cotesia glomerata</name>
    <name type="common">Lepidopteran parasitic wasp</name>
    <name type="synonym">Apanteles glomeratus</name>
    <dbReference type="NCBI Taxonomy" id="32391"/>
    <lineage>
        <taxon>Eukaryota</taxon>
        <taxon>Metazoa</taxon>
        <taxon>Ecdysozoa</taxon>
        <taxon>Arthropoda</taxon>
        <taxon>Hexapoda</taxon>
        <taxon>Insecta</taxon>
        <taxon>Pterygota</taxon>
        <taxon>Neoptera</taxon>
        <taxon>Endopterygota</taxon>
        <taxon>Hymenoptera</taxon>
        <taxon>Apocrita</taxon>
        <taxon>Ichneumonoidea</taxon>
        <taxon>Braconidae</taxon>
        <taxon>Microgastrinae</taxon>
        <taxon>Cotesia</taxon>
    </lineage>
</organism>
<keyword evidence="2" id="KW-1185">Reference proteome</keyword>
<proteinExistence type="predicted"/>
<comment type="caution">
    <text evidence="1">The sequence shown here is derived from an EMBL/GenBank/DDBJ whole genome shotgun (WGS) entry which is preliminary data.</text>
</comment>
<dbReference type="AlphaFoldDB" id="A0AAV7J5Z6"/>
<reference evidence="1 2" key="1">
    <citation type="journal article" date="2021" name="J. Hered.">
        <title>A chromosome-level genome assembly of the parasitoid wasp, Cotesia glomerata (Hymenoptera: Braconidae).</title>
        <authorList>
            <person name="Pinto B.J."/>
            <person name="Weis J.J."/>
            <person name="Gamble T."/>
            <person name="Ode P.J."/>
            <person name="Paul R."/>
            <person name="Zaspel J.M."/>
        </authorList>
    </citation>
    <scope>NUCLEOTIDE SEQUENCE [LARGE SCALE GENOMIC DNA]</scope>
    <source>
        <strain evidence="1">CgM1</strain>
    </source>
</reference>
<accession>A0AAV7J5Z6</accession>
<dbReference type="Proteomes" id="UP000826195">
    <property type="component" value="Unassembled WGS sequence"/>
</dbReference>
<evidence type="ECO:0000313" key="1">
    <source>
        <dbReference type="EMBL" id="KAH0564547.1"/>
    </source>
</evidence>
<sequence length="71" mass="7790">MNASAAWAQKIQDVGYSGVAWRKNGYIVRRRVQGICAVHCDGKIDKRTGRCGLESSILGKIAIEPISNSRE</sequence>
<name>A0AAV7J5Z6_COTGL</name>
<dbReference type="EMBL" id="JAHXZJ010000002">
    <property type="protein sequence ID" value="KAH0564547.1"/>
    <property type="molecule type" value="Genomic_DNA"/>
</dbReference>
<protein>
    <submittedName>
        <fullName evidence="1">Uncharacterized protein</fullName>
    </submittedName>
</protein>